<comment type="caution">
    <text evidence="1">The sequence shown here is derived from an EMBL/GenBank/DDBJ whole genome shotgun (WGS) entry which is preliminary data.</text>
</comment>
<dbReference type="EMBL" id="VSSQ01119075">
    <property type="protein sequence ID" value="MPN52710.1"/>
    <property type="molecule type" value="Genomic_DNA"/>
</dbReference>
<dbReference type="AlphaFoldDB" id="A0A645INN0"/>
<evidence type="ECO:0000313" key="1">
    <source>
        <dbReference type="EMBL" id="MPN52710.1"/>
    </source>
</evidence>
<organism evidence="1">
    <name type="scientific">bioreactor metagenome</name>
    <dbReference type="NCBI Taxonomy" id="1076179"/>
    <lineage>
        <taxon>unclassified sequences</taxon>
        <taxon>metagenomes</taxon>
        <taxon>ecological metagenomes</taxon>
    </lineage>
</organism>
<name>A0A645INN0_9ZZZZ</name>
<proteinExistence type="predicted"/>
<accession>A0A645INN0</accession>
<sequence length="60" mass="6722">MGKPAYDGAAFNFYRWLATFRMLNDDREIFGLTIFTLCNVNGSVEARCTCCVDAVFVSSL</sequence>
<reference evidence="1" key="1">
    <citation type="submission" date="2019-08" db="EMBL/GenBank/DDBJ databases">
        <authorList>
            <person name="Kucharzyk K."/>
            <person name="Murdoch R.W."/>
            <person name="Higgins S."/>
            <person name="Loffler F."/>
        </authorList>
    </citation>
    <scope>NUCLEOTIDE SEQUENCE</scope>
</reference>
<gene>
    <name evidence="1" type="ORF">SDC9_200372</name>
</gene>
<protein>
    <submittedName>
        <fullName evidence="1">Uncharacterized protein</fullName>
    </submittedName>
</protein>